<dbReference type="Proteomes" id="UP000641152">
    <property type="component" value="Unassembled WGS sequence"/>
</dbReference>
<feature type="signal peptide" evidence="1">
    <location>
        <begin position="1"/>
        <end position="21"/>
    </location>
</feature>
<reference evidence="3 4" key="1">
    <citation type="submission" date="2020-09" db="EMBL/GenBank/DDBJ databases">
        <title>Methylomonas albis sp. nov. and Methylomonas fluvii sp. nov.: Two cold-adapted methanotrophs from the River Elbe and an amended description of Methylovulum psychrotolerans strain Eb1.</title>
        <authorList>
            <person name="Bussmann I.K."/>
            <person name="Klings K.-W."/>
            <person name="Warnstedt J."/>
            <person name="Hoppert M."/>
            <person name="Saborowski A."/>
            <person name="Horn F."/>
            <person name="Liebner S."/>
        </authorList>
    </citation>
    <scope>NUCLEOTIDE SEQUENCE [LARGE SCALE GENOMIC DNA]</scope>
    <source>
        <strain evidence="3 4">EbB</strain>
    </source>
</reference>
<accession>A0ABR9D7D5</accession>
<evidence type="ECO:0000259" key="2">
    <source>
        <dbReference type="Pfam" id="PF07589"/>
    </source>
</evidence>
<organism evidence="3 4">
    <name type="scientific">Methylomonas fluvii</name>
    <dbReference type="NCBI Taxonomy" id="1854564"/>
    <lineage>
        <taxon>Bacteria</taxon>
        <taxon>Pseudomonadati</taxon>
        <taxon>Pseudomonadota</taxon>
        <taxon>Gammaproteobacteria</taxon>
        <taxon>Methylococcales</taxon>
        <taxon>Methylococcaceae</taxon>
        <taxon>Methylomonas</taxon>
    </lineage>
</organism>
<gene>
    <name evidence="3" type="ORF">EBB_00360</name>
</gene>
<feature type="chain" id="PRO_5046895451" evidence="1">
    <location>
        <begin position="22"/>
        <end position="264"/>
    </location>
</feature>
<dbReference type="RefSeq" id="WP_192391968.1">
    <property type="nucleotide sequence ID" value="NZ_CAJHIU010000001.1"/>
</dbReference>
<dbReference type="NCBIfam" id="TIGR02595">
    <property type="entry name" value="PEP_CTERM"/>
    <property type="match status" value="1"/>
</dbReference>
<evidence type="ECO:0000256" key="1">
    <source>
        <dbReference type="SAM" id="SignalP"/>
    </source>
</evidence>
<evidence type="ECO:0000313" key="3">
    <source>
        <dbReference type="EMBL" id="MBD9359023.1"/>
    </source>
</evidence>
<dbReference type="EMBL" id="JACXST010000001">
    <property type="protein sequence ID" value="MBD9359023.1"/>
    <property type="molecule type" value="Genomic_DNA"/>
</dbReference>
<evidence type="ECO:0000313" key="4">
    <source>
        <dbReference type="Proteomes" id="UP000641152"/>
    </source>
</evidence>
<protein>
    <submittedName>
        <fullName evidence="3">PEP-CTERM sorting domain-containing protein</fullName>
    </submittedName>
</protein>
<proteinExistence type="predicted"/>
<name>A0ABR9D7D5_9GAMM</name>
<dbReference type="InterPro" id="IPR013424">
    <property type="entry name" value="Ice-binding_C"/>
</dbReference>
<sequence length="264" mass="27804">MKTNAFAALVAAVLITPAAHAGFVNGNFETGDTSGWTTGGGFRGNEFNSTLDPVNYLPGGSNYNPAINHSAIVTAGFDANTGNNLNRVYSGNYSYRVEDTVTGGYGSAITQTVSNYQDSSIFFAWAAVLQGAHGVNDAATFKLTLTDLTSMSVLVNREYNAATTGSGVDSRFTYNASTGYYYTSWQVEQLTNLTLGHTYQLSLLAADCEPTGHRGYVYLDGFGAVTPPVVETVPEPGTLALLGGGLLGMSRLARRNGKVNTIAA</sequence>
<comment type="caution">
    <text evidence="3">The sequence shown here is derived from an EMBL/GenBank/DDBJ whole genome shotgun (WGS) entry which is preliminary data.</text>
</comment>
<feature type="domain" description="Ice-binding protein C-terminal" evidence="2">
    <location>
        <begin position="232"/>
        <end position="255"/>
    </location>
</feature>
<keyword evidence="4" id="KW-1185">Reference proteome</keyword>
<keyword evidence="1" id="KW-0732">Signal</keyword>
<dbReference type="Pfam" id="PF07589">
    <property type="entry name" value="PEP-CTERM"/>
    <property type="match status" value="1"/>
</dbReference>